<name>A0A401WX52_ACEPA</name>
<dbReference type="EMBL" id="BDES01000070">
    <property type="protein sequence ID" value="GCD53942.1"/>
    <property type="molecule type" value="Genomic_DNA"/>
</dbReference>
<comment type="caution">
    <text evidence="1">The sequence shown here is derived from an EMBL/GenBank/DDBJ whole genome shotgun (WGS) entry which is preliminary data.</text>
</comment>
<dbReference type="AlphaFoldDB" id="A0A401WX52"/>
<proteinExistence type="predicted"/>
<organism evidence="1 2">
    <name type="scientific">Acetobacter pasteurianus NBRC 3188</name>
    <dbReference type="NCBI Taxonomy" id="1226663"/>
    <lineage>
        <taxon>Bacteria</taxon>
        <taxon>Pseudomonadati</taxon>
        <taxon>Pseudomonadota</taxon>
        <taxon>Alphaproteobacteria</taxon>
        <taxon>Acetobacterales</taxon>
        <taxon>Acetobacteraceae</taxon>
        <taxon>Acetobacter</taxon>
    </lineage>
</organism>
<protein>
    <submittedName>
        <fullName evidence="1">Uncharacterized protein</fullName>
    </submittedName>
</protein>
<dbReference type="Proteomes" id="UP000287300">
    <property type="component" value="Unassembled WGS sequence"/>
</dbReference>
<gene>
    <name evidence="1" type="ORF">NBRC3188_2639</name>
</gene>
<reference evidence="1 2" key="1">
    <citation type="submission" date="2016-06" db="EMBL/GenBank/DDBJ databases">
        <title>Acetobacter pasteurianus NBRC 3188 whole genome sequencing project.</title>
        <authorList>
            <person name="Matsutani M."/>
            <person name="Shiwa Y."/>
            <person name="Okamoto-Kainuma A."/>
            <person name="Ishikawa M."/>
            <person name="Koizumi Y."/>
            <person name="Yoshikawa H."/>
            <person name="Yakushi T."/>
            <person name="Matsushita K."/>
        </authorList>
    </citation>
    <scope>NUCLEOTIDE SEQUENCE [LARGE SCALE GENOMIC DNA]</scope>
    <source>
        <strain evidence="1 2">NBRC 3188</strain>
    </source>
</reference>
<evidence type="ECO:0000313" key="1">
    <source>
        <dbReference type="EMBL" id="GCD53942.1"/>
    </source>
</evidence>
<evidence type="ECO:0000313" key="2">
    <source>
        <dbReference type="Proteomes" id="UP000287300"/>
    </source>
</evidence>
<sequence>MFCQQSIIVAVNPRTSGEDSVNLNTGRWADG</sequence>
<accession>A0A401WX52</accession>